<gene>
    <name evidence="3" type="ORF">JF625_23185</name>
</gene>
<proteinExistence type="predicted"/>
<accession>A0A952KMW9</accession>
<dbReference type="InterPro" id="IPR001789">
    <property type="entry name" value="Sig_transdc_resp-reg_receiver"/>
</dbReference>
<dbReference type="Proteomes" id="UP000700706">
    <property type="component" value="Unassembled WGS sequence"/>
</dbReference>
<feature type="domain" description="Response regulatory" evidence="2">
    <location>
        <begin position="1"/>
        <end position="94"/>
    </location>
</feature>
<feature type="modified residue" description="4-aspartylphosphate" evidence="1">
    <location>
        <position position="33"/>
    </location>
</feature>
<dbReference type="EMBL" id="JAEKLZ010000342">
    <property type="protein sequence ID" value="MBW8728034.1"/>
    <property type="molecule type" value="Genomic_DNA"/>
</dbReference>
<dbReference type="Gene3D" id="3.40.50.2300">
    <property type="match status" value="1"/>
</dbReference>
<evidence type="ECO:0000259" key="2">
    <source>
        <dbReference type="PROSITE" id="PS50110"/>
    </source>
</evidence>
<dbReference type="AlphaFoldDB" id="A0A952KMW9"/>
<comment type="caution">
    <text evidence="3">The sequence shown here is derived from an EMBL/GenBank/DDBJ whole genome shotgun (WGS) entry which is preliminary data.</text>
</comment>
<evidence type="ECO:0000256" key="1">
    <source>
        <dbReference type="PROSITE-ProRule" id="PRU00169"/>
    </source>
</evidence>
<dbReference type="PROSITE" id="PS50110">
    <property type="entry name" value="RESPONSE_REGULATORY"/>
    <property type="match status" value="1"/>
</dbReference>
<feature type="non-terminal residue" evidence="3">
    <location>
        <position position="1"/>
    </location>
</feature>
<organism evidence="3 4">
    <name type="scientific">Inquilinus limosus</name>
    <dbReference type="NCBI Taxonomy" id="171674"/>
    <lineage>
        <taxon>Bacteria</taxon>
        <taxon>Pseudomonadati</taxon>
        <taxon>Pseudomonadota</taxon>
        <taxon>Alphaproteobacteria</taxon>
        <taxon>Rhodospirillales</taxon>
        <taxon>Rhodospirillaceae</taxon>
        <taxon>Inquilinus</taxon>
    </lineage>
</organism>
<protein>
    <recommendedName>
        <fullName evidence="2">Response regulatory domain-containing protein</fullName>
    </recommendedName>
</protein>
<dbReference type="InterPro" id="IPR011006">
    <property type="entry name" value="CheY-like_superfamily"/>
</dbReference>
<sequence>LAEAGIRVLGPAASLEEGVELAGHDGVDAALLDVELSGGDEVFPAAQILAERNVPFAFVSSCAGDRIEDRFVARPMLSKPFQDSEVKALAARLLMPRGR</sequence>
<reference evidence="3" key="1">
    <citation type="submission" date="2020-06" db="EMBL/GenBank/DDBJ databases">
        <title>Stable isotope informed genome-resolved metagenomics uncovers potential trophic interactions in rhizosphere soil.</title>
        <authorList>
            <person name="Starr E.P."/>
            <person name="Shi S."/>
            <person name="Blazewicz S.J."/>
            <person name="Koch B.J."/>
            <person name="Probst A.J."/>
            <person name="Hungate B.A."/>
            <person name="Pett-Ridge J."/>
            <person name="Firestone M.K."/>
            <person name="Banfield J.F."/>
        </authorList>
    </citation>
    <scope>NUCLEOTIDE SEQUENCE</scope>
    <source>
        <strain evidence="3">YM_69_17</strain>
    </source>
</reference>
<dbReference type="GO" id="GO:0000160">
    <property type="term" value="P:phosphorelay signal transduction system"/>
    <property type="evidence" value="ECO:0007669"/>
    <property type="project" value="InterPro"/>
</dbReference>
<evidence type="ECO:0000313" key="3">
    <source>
        <dbReference type="EMBL" id="MBW8728034.1"/>
    </source>
</evidence>
<keyword evidence="1" id="KW-0597">Phosphoprotein</keyword>
<dbReference type="SUPFAM" id="SSF52172">
    <property type="entry name" value="CheY-like"/>
    <property type="match status" value="1"/>
</dbReference>
<evidence type="ECO:0000313" key="4">
    <source>
        <dbReference type="Proteomes" id="UP000700706"/>
    </source>
</evidence>
<name>A0A952KMW9_9PROT</name>